<evidence type="ECO:0000256" key="5">
    <source>
        <dbReference type="ARBA" id="ARBA00022786"/>
    </source>
</evidence>
<dbReference type="GO" id="GO:0006974">
    <property type="term" value="P:DNA damage response"/>
    <property type="evidence" value="ECO:0007669"/>
    <property type="project" value="TreeGrafter"/>
</dbReference>
<dbReference type="GO" id="GO:0005524">
    <property type="term" value="F:ATP binding"/>
    <property type="evidence" value="ECO:0007669"/>
    <property type="project" value="UniProtKB-KW"/>
</dbReference>
<keyword evidence="11" id="KW-1185">Reference proteome</keyword>
<dbReference type="InterPro" id="IPR019572">
    <property type="entry name" value="UBA_E1_SCCH"/>
</dbReference>
<dbReference type="SUPFAM" id="SSF69572">
    <property type="entry name" value="Activating enzymes of the ubiquitin-like proteins"/>
    <property type="match status" value="3"/>
</dbReference>
<keyword evidence="5" id="KW-0833">Ubl conjugation pathway</keyword>
<feature type="domain" description="Ubiquitin-activating enzyme E1 C-terminal" evidence="9">
    <location>
        <begin position="1016"/>
        <end position="1181"/>
    </location>
</feature>
<comment type="similarity">
    <text evidence="2">Belongs to the ubiquitin-activating E1 family.</text>
</comment>
<dbReference type="InterPro" id="IPR000594">
    <property type="entry name" value="ThiF_NAD_FAD-bd"/>
</dbReference>
<evidence type="ECO:0000256" key="7">
    <source>
        <dbReference type="PROSITE-ProRule" id="PRU10132"/>
    </source>
</evidence>
<name>A0AAD3CT96_9STRA</name>
<dbReference type="InterPro" id="IPR042449">
    <property type="entry name" value="Ub-E1_IAD_1"/>
</dbReference>
<comment type="caution">
    <text evidence="10">The sequence shown here is derived from an EMBL/GenBank/DDBJ whole genome shotgun (WGS) entry which is preliminary data.</text>
</comment>
<keyword evidence="6" id="KW-0067">ATP-binding</keyword>
<dbReference type="Pfam" id="PF10585">
    <property type="entry name" value="UBA_E1_SCCH"/>
    <property type="match status" value="1"/>
</dbReference>
<evidence type="ECO:0000256" key="8">
    <source>
        <dbReference type="SAM" id="SignalP"/>
    </source>
</evidence>
<dbReference type="GO" id="GO:0006511">
    <property type="term" value="P:ubiquitin-dependent protein catabolic process"/>
    <property type="evidence" value="ECO:0007669"/>
    <property type="project" value="TreeGrafter"/>
</dbReference>
<feature type="chain" id="PRO_5042188325" description="Ubiquitin-activating enzyme E1 C-terminal domain-containing protein" evidence="8">
    <location>
        <begin position="23"/>
        <end position="1190"/>
    </location>
</feature>
<dbReference type="AlphaFoldDB" id="A0AAD3CT96"/>
<evidence type="ECO:0000256" key="1">
    <source>
        <dbReference type="ARBA" id="ARBA00004906"/>
    </source>
</evidence>
<evidence type="ECO:0000259" key="9">
    <source>
        <dbReference type="SMART" id="SM00985"/>
    </source>
</evidence>
<evidence type="ECO:0000256" key="2">
    <source>
        <dbReference type="ARBA" id="ARBA00005673"/>
    </source>
</evidence>
<keyword evidence="4" id="KW-0547">Nucleotide-binding</keyword>
<dbReference type="InterPro" id="IPR042302">
    <property type="entry name" value="E1_FCCH_sf"/>
</dbReference>
<dbReference type="InterPro" id="IPR038252">
    <property type="entry name" value="UBA_E1_C_sf"/>
</dbReference>
<keyword evidence="8" id="KW-0732">Signal</keyword>
<dbReference type="InterPro" id="IPR033127">
    <property type="entry name" value="UBQ-activ_enz_E1_Cys_AS"/>
</dbReference>
<gene>
    <name evidence="10" type="ORF">CTEN210_08158</name>
</gene>
<accession>A0AAD3CT96</accession>
<dbReference type="Gene3D" id="3.10.290.60">
    <property type="entry name" value="Ubiquitin-activating enzyme E1, UFD domain"/>
    <property type="match status" value="1"/>
</dbReference>
<evidence type="ECO:0000313" key="11">
    <source>
        <dbReference type="Proteomes" id="UP001054902"/>
    </source>
</evidence>
<dbReference type="GO" id="GO:0004839">
    <property type="term" value="F:ubiquitin activating enzyme activity"/>
    <property type="evidence" value="ECO:0007669"/>
    <property type="project" value="TreeGrafter"/>
</dbReference>
<dbReference type="EMBL" id="BLLK01000045">
    <property type="protein sequence ID" value="GFH51682.1"/>
    <property type="molecule type" value="Genomic_DNA"/>
</dbReference>
<keyword evidence="3" id="KW-0436">Ligase</keyword>
<dbReference type="InterPro" id="IPR018965">
    <property type="entry name" value="Ub-activating_enz_E1_C"/>
</dbReference>
<dbReference type="Gene3D" id="1.10.10.2660">
    <property type="entry name" value="Ubiquitin-activating enzyme E1, SCCH domain"/>
    <property type="match status" value="1"/>
</dbReference>
<dbReference type="SMART" id="SM00985">
    <property type="entry name" value="UBA_e1_C"/>
    <property type="match status" value="1"/>
</dbReference>
<dbReference type="InterPro" id="IPR042063">
    <property type="entry name" value="Ubi_acti_E1_SCCH"/>
</dbReference>
<comment type="pathway">
    <text evidence="1">Protein modification; protein ubiquitination.</text>
</comment>
<proteinExistence type="inferred from homology"/>
<sequence>MILHFAILLLSVQNIYITLVDASQFNLGNNDVFTSKPSFIQNQQFKSKCRNVLPTLRCGGVEDISSDSLDETEVESDEERYSRQFYTLGARAHSLVRTSTILIDGPPTSGLLYESMKNLALSGVGNIVLLLNESDTKQAKLESLYFLDTLDDLGNSYRRGAMNECFPNHGDSDINDVDLLVEFIRRLNPSVKISIMKRKDFLDSVDKLGNEDSSIEIRDALGENPVLLCIDRPQSTQILLNDACRNIDDSISFQGQSCIPFISIETAGVYGKAFCDFGDNFHVVDEDGESPKATLIDHIENGAEIVMHCVEGERHDVSKGDEITFQWKNGVEEEVDLHDIRCIVTYVNNPTSFKVKFLYGSEDDDLLEGDKLDDMISMLNTNANTFERKKIPRAVSFLSMREAISAKDDPSKEIFAASDLDKSFDPTRRSAVMSCFSTLESFVRENNSLPCHDDKEDFIESCIGSSSDESKNFKKISSSFVQSSRAKFTPLQAIYGAVGAQEALKAASGLYNPIKQFLLYDCDEVLQKAGKTSVESSTGMKWILGKKLCKKLSGQKLFVVGSGAIGCEILKNLSAMNVGTSKKMNGSVILTDMDTIEKSNLSRQLLFRDSDVGKFKSVAAKEAIERFNPKIRMDVHTSKVGDDSKETYFDGKFWSNGIDIVLNALDNVEARLFIDSQCVANQKALVDAGTLGAKGNVQVVVPKQSESYASSSDPPEPTIPVCTLKNFPYEISHTIQWGRDLFDGLFTRRPSQVNESKESLLESKPSEFAKSLFDKLGEDAAIQMAIELAEDCASYDEESFRKESLSWACNLAKKLFYDSMNQLLKQHPIDSTDEDDKPFWSGTRKAPTPLLYSAGSSDDGETANKYLIDFVQYTGRLRMEMYGEGIFDVSKEEAKEALLDFLESIDNDIDEEEEESFQKKITSKVKAAKTNLSGIASDLNIAEFEKDDDTNGHVAFVTAASNLRALAYGITPVDAMETRRVAGRIVPAMITTTAFVSALSCIELVKLTQKADLKYHRNAFINLALPFFAFTSPLPAEEINGLHGSTYTIWDRILVKESEKQFNKGGMTLRRFIRQINKKASTDEDPIEVSNISFGPYMIYANFLHEDDDEIMDTPIKELVIDAISSGDIEDDDFGNEDGGDVALNESQQTEIAAVENKDFLDFTVIAEDPNTGEEAELPPVRLRSFIQED</sequence>
<dbReference type="Gene3D" id="3.40.50.12550">
    <property type="entry name" value="Ubiquitin-activating enzyme E1, inactive adenylation domain, subdomain 2"/>
    <property type="match status" value="1"/>
</dbReference>
<evidence type="ECO:0000256" key="3">
    <source>
        <dbReference type="ARBA" id="ARBA00022598"/>
    </source>
</evidence>
<dbReference type="InterPro" id="IPR000011">
    <property type="entry name" value="UBQ/SUMO-activ_enz_E1-like"/>
</dbReference>
<dbReference type="Gene3D" id="2.40.30.180">
    <property type="entry name" value="Ubiquitin-activating enzyme E1, FCCH domain"/>
    <property type="match status" value="1"/>
</dbReference>
<evidence type="ECO:0000256" key="4">
    <source>
        <dbReference type="ARBA" id="ARBA00022741"/>
    </source>
</evidence>
<evidence type="ECO:0000313" key="10">
    <source>
        <dbReference type="EMBL" id="GFH51682.1"/>
    </source>
</evidence>
<dbReference type="PANTHER" id="PTHR10953:SF4">
    <property type="entry name" value="UBIQUITIN-ACTIVATING ENZYME E1 C-TERMINAL DOMAIN-CONTAINING PROTEIN"/>
    <property type="match status" value="1"/>
</dbReference>
<dbReference type="PANTHER" id="PTHR10953">
    <property type="entry name" value="UBIQUITIN-ACTIVATING ENZYME E1"/>
    <property type="match status" value="1"/>
</dbReference>
<dbReference type="Gene3D" id="3.40.50.720">
    <property type="entry name" value="NAD(P)-binding Rossmann-like Domain"/>
    <property type="match status" value="1"/>
</dbReference>
<dbReference type="Pfam" id="PF00899">
    <property type="entry name" value="ThiF"/>
    <property type="match status" value="1"/>
</dbReference>
<protein>
    <recommendedName>
        <fullName evidence="9">Ubiquitin-activating enzyme E1 C-terminal domain-containing protein</fullName>
    </recommendedName>
</protein>
<feature type="active site" description="Glycyl thioester intermediate" evidence="7">
    <location>
        <position position="722"/>
    </location>
</feature>
<dbReference type="GO" id="GO:0005634">
    <property type="term" value="C:nucleus"/>
    <property type="evidence" value="ECO:0007669"/>
    <property type="project" value="TreeGrafter"/>
</dbReference>
<organism evidence="10 11">
    <name type="scientific">Chaetoceros tenuissimus</name>
    <dbReference type="NCBI Taxonomy" id="426638"/>
    <lineage>
        <taxon>Eukaryota</taxon>
        <taxon>Sar</taxon>
        <taxon>Stramenopiles</taxon>
        <taxon>Ochrophyta</taxon>
        <taxon>Bacillariophyta</taxon>
        <taxon>Coscinodiscophyceae</taxon>
        <taxon>Chaetocerotophycidae</taxon>
        <taxon>Chaetocerotales</taxon>
        <taxon>Chaetocerotaceae</taxon>
        <taxon>Chaetoceros</taxon>
    </lineage>
</organism>
<reference evidence="10 11" key="1">
    <citation type="journal article" date="2021" name="Sci. Rep.">
        <title>The genome of the diatom Chaetoceros tenuissimus carries an ancient integrated fragment of an extant virus.</title>
        <authorList>
            <person name="Hongo Y."/>
            <person name="Kimura K."/>
            <person name="Takaki Y."/>
            <person name="Yoshida Y."/>
            <person name="Baba S."/>
            <person name="Kobayashi G."/>
            <person name="Nagasaki K."/>
            <person name="Hano T."/>
            <person name="Tomaru Y."/>
        </authorList>
    </citation>
    <scope>NUCLEOTIDE SEQUENCE [LARGE SCALE GENOMIC DNA]</scope>
    <source>
        <strain evidence="10 11">NIES-3715</strain>
    </source>
</reference>
<dbReference type="InterPro" id="IPR035985">
    <property type="entry name" value="Ubiquitin-activating_enz"/>
</dbReference>
<dbReference type="GO" id="GO:0005737">
    <property type="term" value="C:cytoplasm"/>
    <property type="evidence" value="ECO:0007669"/>
    <property type="project" value="TreeGrafter"/>
</dbReference>
<dbReference type="InterPro" id="IPR045886">
    <property type="entry name" value="ThiF/MoeB/HesA"/>
</dbReference>
<dbReference type="PROSITE" id="PS00865">
    <property type="entry name" value="UBIQUITIN_ACTIVAT_2"/>
    <property type="match status" value="1"/>
</dbReference>
<dbReference type="Proteomes" id="UP001054902">
    <property type="component" value="Unassembled WGS sequence"/>
</dbReference>
<dbReference type="Gene3D" id="3.50.50.80">
    <property type="entry name" value="Ubiquitin-activating enzyme E1, inactive adenylation domain, subdomain 1"/>
    <property type="match status" value="1"/>
</dbReference>
<evidence type="ECO:0000256" key="6">
    <source>
        <dbReference type="ARBA" id="ARBA00022840"/>
    </source>
</evidence>
<dbReference type="PRINTS" id="PR01849">
    <property type="entry name" value="UBIQUITINACT"/>
</dbReference>
<feature type="signal peptide" evidence="8">
    <location>
        <begin position="1"/>
        <end position="22"/>
    </location>
</feature>